<dbReference type="SMART" id="SM00198">
    <property type="entry name" value="SCP"/>
    <property type="match status" value="1"/>
</dbReference>
<evidence type="ECO:0000313" key="3">
    <source>
        <dbReference type="EMBL" id="JAW07058.1"/>
    </source>
</evidence>
<dbReference type="PRINTS" id="PR00837">
    <property type="entry name" value="V5TPXLIKE"/>
</dbReference>
<proteinExistence type="predicted"/>
<dbReference type="PROSITE" id="PS01009">
    <property type="entry name" value="CRISP_1"/>
    <property type="match status" value="1"/>
</dbReference>
<feature type="region of interest" description="Disordered" evidence="1">
    <location>
        <begin position="255"/>
        <end position="313"/>
    </location>
</feature>
<dbReference type="GO" id="GO:0005576">
    <property type="term" value="C:extracellular region"/>
    <property type="evidence" value="ECO:0007669"/>
    <property type="project" value="InterPro"/>
</dbReference>
<dbReference type="PROSITE" id="PS01010">
    <property type="entry name" value="CRISP_2"/>
    <property type="match status" value="1"/>
</dbReference>
<dbReference type="InterPro" id="IPR035940">
    <property type="entry name" value="CAP_sf"/>
</dbReference>
<dbReference type="InterPro" id="IPR018244">
    <property type="entry name" value="Allrgn_V5/Tpx1_CS"/>
</dbReference>
<dbReference type="EMBL" id="GFBG01000109">
    <property type="protein sequence ID" value="JAW07058.1"/>
    <property type="molecule type" value="Transcribed_RNA"/>
</dbReference>
<dbReference type="Gene3D" id="3.40.33.10">
    <property type="entry name" value="CAP"/>
    <property type="match status" value="1"/>
</dbReference>
<dbReference type="SUPFAM" id="SSF55797">
    <property type="entry name" value="PR-1-like"/>
    <property type="match status" value="1"/>
</dbReference>
<dbReference type="InterPro" id="IPR002413">
    <property type="entry name" value="V5_allergen-like"/>
</dbReference>
<dbReference type="PRINTS" id="PR00838">
    <property type="entry name" value="V5ALLERGEN"/>
</dbReference>
<dbReference type="InterPro" id="IPR014044">
    <property type="entry name" value="CAP_dom"/>
</dbReference>
<dbReference type="PANTHER" id="PTHR10334">
    <property type="entry name" value="CYSTEINE-RICH SECRETORY PROTEIN-RELATED"/>
    <property type="match status" value="1"/>
</dbReference>
<protein>
    <submittedName>
        <fullName evidence="3">CAP protein</fullName>
    </submittedName>
</protein>
<feature type="domain" description="SCP" evidence="2">
    <location>
        <begin position="63"/>
        <end position="225"/>
    </location>
</feature>
<evidence type="ECO:0000259" key="2">
    <source>
        <dbReference type="SMART" id="SM00198"/>
    </source>
</evidence>
<organism evidence="3">
    <name type="scientific">Megacormus gertschi</name>
    <dbReference type="NCBI Taxonomy" id="1843536"/>
    <lineage>
        <taxon>Eukaryota</taxon>
        <taxon>Metazoa</taxon>
        <taxon>Ecdysozoa</taxon>
        <taxon>Arthropoda</taxon>
        <taxon>Chelicerata</taxon>
        <taxon>Arachnida</taxon>
        <taxon>Scorpiones</taxon>
        <taxon>Iurida</taxon>
        <taxon>Chactoidea</taxon>
        <taxon>Euscorpiidae</taxon>
        <taxon>Megacorminae</taxon>
        <taxon>Megacormini</taxon>
        <taxon>Megacormus</taxon>
    </lineage>
</organism>
<dbReference type="Pfam" id="PF00188">
    <property type="entry name" value="CAP"/>
    <property type="match status" value="1"/>
</dbReference>
<name>A0A224X3L0_9SCOR</name>
<reference evidence="3" key="1">
    <citation type="submission" date="2016-10" db="EMBL/GenBank/DDBJ databases">
        <title>Venom proteomic and venom gland transcriptomic analyses of the scorpion Megacormus gertschi Diaz-Najera, 1966 (Scorpiones: Euscorpiidae: Megacorminae).</title>
        <authorList>
            <person name="Santibanez-Lopez C.E."/>
            <person name="Cid-Uribe J.I."/>
            <person name="Zamudio F.Z."/>
            <person name="Batista C.V."/>
            <person name="Ortiz E."/>
            <person name="Possani L.D."/>
        </authorList>
    </citation>
    <scope>NUCLEOTIDE SEQUENCE</scope>
    <source>
        <tissue evidence="3">Venom gland</tissue>
    </source>
</reference>
<evidence type="ECO:0000256" key="1">
    <source>
        <dbReference type="SAM" id="MobiDB-lite"/>
    </source>
</evidence>
<dbReference type="CDD" id="cd05380">
    <property type="entry name" value="CAP_euk"/>
    <property type="match status" value="1"/>
</dbReference>
<dbReference type="AlphaFoldDB" id="A0A224X3L0"/>
<feature type="compositionally biased region" description="Basic residues" evidence="1">
    <location>
        <begin position="256"/>
        <end position="276"/>
    </location>
</feature>
<sequence>MFLFHRVSKMGRTLPTTLFFSLLWVTCLGCKYANVGRYHTMCVYKAHACPNSQLLRSGGISAADKDLILKVHNQIRSKVALGKVRGLPPAADMRVMAWDNELARIAQMWADQCTDGHDKLRDTEKESVGQNVALRWTYSHKDPIMKDRPDWSHSIDLWAREYGQFGFHSGHISPFVFNHDVGHYTQMIWADTHKIGCGFAYYKHPQRGYTKIYVCNYSPGGNIIQGTMYKISPKGATCVDPSLQFSREHRGLCEKGHHRRIKRRKSNRNKREHSRSRSGNSRTFHFSKRQETRRTKRRQSTSPRGYLEYSYLS</sequence>
<accession>A0A224X3L0</accession>
<dbReference type="InterPro" id="IPR001283">
    <property type="entry name" value="CRISP-related"/>
</dbReference>